<evidence type="ECO:0000256" key="3">
    <source>
        <dbReference type="ARBA" id="ARBA00022448"/>
    </source>
</evidence>
<dbReference type="SUPFAM" id="SSF103473">
    <property type="entry name" value="MFS general substrate transporter"/>
    <property type="match status" value="1"/>
</dbReference>
<feature type="transmembrane region" description="Helical" evidence="7">
    <location>
        <begin position="160"/>
        <end position="179"/>
    </location>
</feature>
<dbReference type="RefSeq" id="WP_035369653.1">
    <property type="nucleotide sequence ID" value="NZ_LR215050.1"/>
</dbReference>
<dbReference type="InterPro" id="IPR036259">
    <property type="entry name" value="MFS_trans_sf"/>
</dbReference>
<evidence type="ECO:0000256" key="6">
    <source>
        <dbReference type="ARBA" id="ARBA00023136"/>
    </source>
</evidence>
<feature type="transmembrane region" description="Helical" evidence="7">
    <location>
        <begin position="206"/>
        <end position="227"/>
    </location>
</feature>
<dbReference type="Gene3D" id="1.20.1250.20">
    <property type="entry name" value="MFS general substrate transporter like domains"/>
    <property type="match status" value="2"/>
</dbReference>
<evidence type="ECO:0000313" key="9">
    <source>
        <dbReference type="EMBL" id="VEU82257.1"/>
    </source>
</evidence>
<keyword evidence="6 7" id="KW-0472">Membrane</keyword>
<dbReference type="InterPro" id="IPR051788">
    <property type="entry name" value="MFS_Transporter"/>
</dbReference>
<dbReference type="AlphaFoldDB" id="A0A449BIW2"/>
<comment type="similarity">
    <text evidence="2">Belongs to the major facilitator superfamily.</text>
</comment>
<dbReference type="GO" id="GO:0005886">
    <property type="term" value="C:plasma membrane"/>
    <property type="evidence" value="ECO:0007669"/>
    <property type="project" value="UniProtKB-SubCell"/>
</dbReference>
<evidence type="ECO:0000256" key="5">
    <source>
        <dbReference type="ARBA" id="ARBA00022989"/>
    </source>
</evidence>
<dbReference type="STRING" id="1408416.GCA_000702765_01081"/>
<gene>
    <name evidence="9" type="primary">ybjJ</name>
    <name evidence="9" type="ORF">NCTC10172_00265</name>
</gene>
<protein>
    <submittedName>
        <fullName evidence="9">Inner membrane protein ybjJ</fullName>
    </submittedName>
</protein>
<dbReference type="KEGG" id="ahk:NCTC10172_00265"/>
<sequence length="385" mass="42807">MASILLVIIYIAFISLGLPDSLLGSAWPVIYKDLNIPISSMGMLTMLISFGTITSSLFASKLNHKFGSGLVTSISVFLTAIAMFGFSISNSLLMLSLFAFPYGFGAGAIDSTLNNYVSLHYKKKHMNFLHAFWGIGTLVGPFAMSYAISNKLGWQKGYEVVAMIQLVISLIVFGSLFMWKKQREEQQNEQEHLNIFQVLKIKHIKYLMFAFLLYTGFEATMFNWVSTYLVKDKGISEDLGALLASIFFIGMTVGRIISGILSNKVKSKHIIRIGFLLIITGMIVILFSFIYYQVAVLGIIIAGLGAAPIFPSIIHRTPSLFDRKKSQAIISIEMFFAYSGVVLMPAIFGLIANYVTIQSLPLYILIIIIISFILLETLNKKVKNT</sequence>
<proteinExistence type="inferred from homology"/>
<evidence type="ECO:0000256" key="7">
    <source>
        <dbReference type="SAM" id="Phobius"/>
    </source>
</evidence>
<dbReference type="PANTHER" id="PTHR23514">
    <property type="entry name" value="BYPASS OF STOP CODON PROTEIN 6"/>
    <property type="match status" value="1"/>
</dbReference>
<reference evidence="9 10" key="1">
    <citation type="submission" date="2019-01" db="EMBL/GenBank/DDBJ databases">
        <authorList>
            <consortium name="Pathogen Informatics"/>
        </authorList>
    </citation>
    <scope>NUCLEOTIDE SEQUENCE [LARGE SCALE GENOMIC DNA]</scope>
    <source>
        <strain evidence="9 10">NCTC10172</strain>
    </source>
</reference>
<dbReference type="PANTHER" id="PTHR23514:SF3">
    <property type="entry name" value="BYPASS OF STOP CODON PROTEIN 6"/>
    <property type="match status" value="1"/>
</dbReference>
<comment type="subcellular location">
    <subcellularLocation>
        <location evidence="1">Cell membrane</location>
        <topology evidence="1">Multi-pass membrane protein</topology>
    </subcellularLocation>
</comment>
<feature type="transmembrane region" description="Helical" evidence="7">
    <location>
        <begin position="128"/>
        <end position="148"/>
    </location>
</feature>
<keyword evidence="5 7" id="KW-1133">Transmembrane helix</keyword>
<dbReference type="InterPro" id="IPR020846">
    <property type="entry name" value="MFS_dom"/>
</dbReference>
<feature type="domain" description="Major facilitator superfamily (MFS) profile" evidence="8">
    <location>
        <begin position="5"/>
        <end position="383"/>
    </location>
</feature>
<feature type="transmembrane region" description="Helical" evidence="7">
    <location>
        <begin position="296"/>
        <end position="314"/>
    </location>
</feature>
<feature type="transmembrane region" description="Helical" evidence="7">
    <location>
        <begin position="335"/>
        <end position="354"/>
    </location>
</feature>
<dbReference type="Pfam" id="PF07690">
    <property type="entry name" value="MFS_1"/>
    <property type="match status" value="1"/>
</dbReference>
<organism evidence="9 10">
    <name type="scientific">Acholeplasma hippikon</name>
    <dbReference type="NCBI Taxonomy" id="264636"/>
    <lineage>
        <taxon>Bacteria</taxon>
        <taxon>Bacillati</taxon>
        <taxon>Mycoplasmatota</taxon>
        <taxon>Mollicutes</taxon>
        <taxon>Acholeplasmatales</taxon>
        <taxon>Acholeplasmataceae</taxon>
        <taxon>Acholeplasma</taxon>
    </lineage>
</organism>
<feature type="transmembrane region" description="Helical" evidence="7">
    <location>
        <begin position="360"/>
        <end position="378"/>
    </location>
</feature>
<dbReference type="InterPro" id="IPR011701">
    <property type="entry name" value="MFS"/>
</dbReference>
<feature type="transmembrane region" description="Helical" evidence="7">
    <location>
        <begin position="66"/>
        <end position="86"/>
    </location>
</feature>
<feature type="transmembrane region" description="Helical" evidence="7">
    <location>
        <begin position="92"/>
        <end position="116"/>
    </location>
</feature>
<feature type="transmembrane region" description="Helical" evidence="7">
    <location>
        <begin position="36"/>
        <end position="59"/>
    </location>
</feature>
<name>A0A449BIW2_9MOLU</name>
<feature type="transmembrane region" description="Helical" evidence="7">
    <location>
        <begin position="270"/>
        <end position="290"/>
    </location>
</feature>
<evidence type="ECO:0000259" key="8">
    <source>
        <dbReference type="PROSITE" id="PS50850"/>
    </source>
</evidence>
<evidence type="ECO:0000256" key="1">
    <source>
        <dbReference type="ARBA" id="ARBA00004651"/>
    </source>
</evidence>
<dbReference type="Proteomes" id="UP000290909">
    <property type="component" value="Chromosome"/>
</dbReference>
<dbReference type="EMBL" id="LR215050">
    <property type="protein sequence ID" value="VEU82257.1"/>
    <property type="molecule type" value="Genomic_DNA"/>
</dbReference>
<feature type="transmembrane region" description="Helical" evidence="7">
    <location>
        <begin position="239"/>
        <end position="258"/>
    </location>
</feature>
<evidence type="ECO:0000256" key="2">
    <source>
        <dbReference type="ARBA" id="ARBA00008335"/>
    </source>
</evidence>
<accession>A0A449BIW2</accession>
<keyword evidence="3" id="KW-0813">Transport</keyword>
<keyword evidence="4 7" id="KW-0812">Transmembrane</keyword>
<evidence type="ECO:0000313" key="10">
    <source>
        <dbReference type="Proteomes" id="UP000290909"/>
    </source>
</evidence>
<evidence type="ECO:0000256" key="4">
    <source>
        <dbReference type="ARBA" id="ARBA00022692"/>
    </source>
</evidence>
<dbReference type="GO" id="GO:0022857">
    <property type="term" value="F:transmembrane transporter activity"/>
    <property type="evidence" value="ECO:0007669"/>
    <property type="project" value="InterPro"/>
</dbReference>
<dbReference type="PROSITE" id="PS50850">
    <property type="entry name" value="MFS"/>
    <property type="match status" value="1"/>
</dbReference>
<keyword evidence="10" id="KW-1185">Reference proteome</keyword>